<accession>A0ABV5FCZ3</accession>
<gene>
    <name evidence="2" type="ORF">ACFFU9_11170</name>
</gene>
<dbReference type="PANTHER" id="PTHR39210:SF1">
    <property type="entry name" value="HEPARIN-SULFATE LYASE"/>
    <property type="match status" value="1"/>
</dbReference>
<dbReference type="Proteomes" id="UP001589585">
    <property type="component" value="Unassembled WGS sequence"/>
</dbReference>
<sequence>MKITPRLFLLVFGMLTSLLAFSNNKNERLSSSQQTKTAQAQDTISYEFHVENKKHTTETFYLSMDRPRALACNYILSDVKLVLEPNKAYKGTLSVVISDRVPIGGYESSVLVLKDKDGKPLETLAFTSVRTKPRPFLLATPSIFEETKQKIKNYDWAKANLDNMLKELDGFEFPKREIVTKPRPTKVWSSLNYSASDGEKAFKLALAYKLTGLLDYREKLVTFIKAVTDVDKGYLSIGAATNGVQVHEGNFFLFLAAACDIVFDAPGFTDANRENIKATFRYYLEQNKSHMHALGIMNHQASANAGAIVVALFLQDIPEVEFLTEADGGMADQIGKGVMADGWWFEGTANYCYLVTQRYSLVAQAFENYGMDLYHRRFPVKFKSVDFDDVKEGFTGMKFDNWGPSGKNTIGLKDMVTPYIPMMDENAYVVSTNDSNLKEPNEFYEFAYRAYKIDDLAWVINKTERDSWVSLLYGVPELPKVEDPRTESSFLPNVGLVALRSQPKTNNPKDQIQAYLKYGTHGGWHGHFDRASLVALDRNGHKYFGSEMVWYGYGKPGYKESVQTSATHNMVIVDELQQEAVPSEQLLFFKGDMMQASIVETHARWRKIPKWNAEKFPPWDDTDYDEGFQPIQQRRMAIVTDDYVVIADYMKSDKKHTYDWLVHPVGFESIEDAKKQGSVLEQLSTDADSPFKYFKNAQWYKTHKGSKVVFNDNGNKLDVYSLWPKKANLMLSNYPIGGSQRGIRNNPDRNTYGVRVNEKEVVFLSVVAPYQGESNIDKIICKSENELTVYLKDGRTQHVKFENFKQSDFKISIQERVGNKITRIESNESK</sequence>
<evidence type="ECO:0008006" key="4">
    <source>
        <dbReference type="Google" id="ProtNLM"/>
    </source>
</evidence>
<proteinExistence type="predicted"/>
<protein>
    <recommendedName>
        <fullName evidence="4">Heparinase II/III-like protein</fullName>
    </recommendedName>
</protein>
<dbReference type="EMBL" id="JBHMFC010000074">
    <property type="protein sequence ID" value="MFB9057298.1"/>
    <property type="molecule type" value="Genomic_DNA"/>
</dbReference>
<evidence type="ECO:0000313" key="3">
    <source>
        <dbReference type="Proteomes" id="UP001589585"/>
    </source>
</evidence>
<keyword evidence="3" id="KW-1185">Reference proteome</keyword>
<dbReference type="Gene3D" id="1.50.10.100">
    <property type="entry name" value="Chondroitin AC/alginate lyase"/>
    <property type="match status" value="1"/>
</dbReference>
<organism evidence="2 3">
    <name type="scientific">Mariniflexile ostreae</name>
    <dbReference type="NCBI Taxonomy" id="1520892"/>
    <lineage>
        <taxon>Bacteria</taxon>
        <taxon>Pseudomonadati</taxon>
        <taxon>Bacteroidota</taxon>
        <taxon>Flavobacteriia</taxon>
        <taxon>Flavobacteriales</taxon>
        <taxon>Flavobacteriaceae</taxon>
        <taxon>Mariniflexile</taxon>
    </lineage>
</organism>
<dbReference type="Gene3D" id="2.70.98.70">
    <property type="match status" value="1"/>
</dbReference>
<keyword evidence="1" id="KW-0732">Signal</keyword>
<dbReference type="RefSeq" id="WP_379861522.1">
    <property type="nucleotide sequence ID" value="NZ_JBHMFC010000074.1"/>
</dbReference>
<dbReference type="InterPro" id="IPR008929">
    <property type="entry name" value="Chondroitin_lyas"/>
</dbReference>
<dbReference type="PANTHER" id="PTHR39210">
    <property type="entry name" value="HEPARIN-SULFATE LYASE"/>
    <property type="match status" value="1"/>
</dbReference>
<evidence type="ECO:0000313" key="2">
    <source>
        <dbReference type="EMBL" id="MFB9057298.1"/>
    </source>
</evidence>
<evidence type="ECO:0000256" key="1">
    <source>
        <dbReference type="SAM" id="SignalP"/>
    </source>
</evidence>
<dbReference type="SUPFAM" id="SSF48230">
    <property type="entry name" value="Chondroitin AC/alginate lyase"/>
    <property type="match status" value="1"/>
</dbReference>
<feature type="chain" id="PRO_5045729627" description="Heparinase II/III-like protein" evidence="1">
    <location>
        <begin position="23"/>
        <end position="830"/>
    </location>
</feature>
<comment type="caution">
    <text evidence="2">The sequence shown here is derived from an EMBL/GenBank/DDBJ whole genome shotgun (WGS) entry which is preliminary data.</text>
</comment>
<reference evidence="2 3" key="1">
    <citation type="submission" date="2024-09" db="EMBL/GenBank/DDBJ databases">
        <authorList>
            <person name="Sun Q."/>
            <person name="Mori K."/>
        </authorList>
    </citation>
    <scope>NUCLEOTIDE SEQUENCE [LARGE SCALE GENOMIC DNA]</scope>
    <source>
        <strain evidence="2 3">CECT 8622</strain>
    </source>
</reference>
<name>A0ABV5FCZ3_9FLAO</name>
<feature type="signal peptide" evidence="1">
    <location>
        <begin position="1"/>
        <end position="22"/>
    </location>
</feature>